<accession>A0A4S8KWT8</accession>
<evidence type="ECO:0000313" key="1">
    <source>
        <dbReference type="EMBL" id="THU80419.1"/>
    </source>
</evidence>
<gene>
    <name evidence="1" type="ORF">K435DRAFT_874395</name>
</gene>
<dbReference type="EMBL" id="ML179906">
    <property type="protein sequence ID" value="THU80419.1"/>
    <property type="molecule type" value="Genomic_DNA"/>
</dbReference>
<dbReference type="OrthoDB" id="4398476at2759"/>
<keyword evidence="2" id="KW-1185">Reference proteome</keyword>
<reference evidence="1 2" key="1">
    <citation type="journal article" date="2019" name="Nat. Ecol. Evol.">
        <title>Megaphylogeny resolves global patterns of mushroom evolution.</title>
        <authorList>
            <person name="Varga T."/>
            <person name="Krizsan K."/>
            <person name="Foldi C."/>
            <person name="Dima B."/>
            <person name="Sanchez-Garcia M."/>
            <person name="Sanchez-Ramirez S."/>
            <person name="Szollosi G.J."/>
            <person name="Szarkandi J.G."/>
            <person name="Papp V."/>
            <person name="Albert L."/>
            <person name="Andreopoulos W."/>
            <person name="Angelini C."/>
            <person name="Antonin V."/>
            <person name="Barry K.W."/>
            <person name="Bougher N.L."/>
            <person name="Buchanan P."/>
            <person name="Buyck B."/>
            <person name="Bense V."/>
            <person name="Catcheside P."/>
            <person name="Chovatia M."/>
            <person name="Cooper J."/>
            <person name="Damon W."/>
            <person name="Desjardin D."/>
            <person name="Finy P."/>
            <person name="Geml J."/>
            <person name="Haridas S."/>
            <person name="Hughes K."/>
            <person name="Justo A."/>
            <person name="Karasinski D."/>
            <person name="Kautmanova I."/>
            <person name="Kiss B."/>
            <person name="Kocsube S."/>
            <person name="Kotiranta H."/>
            <person name="LaButti K.M."/>
            <person name="Lechner B.E."/>
            <person name="Liimatainen K."/>
            <person name="Lipzen A."/>
            <person name="Lukacs Z."/>
            <person name="Mihaltcheva S."/>
            <person name="Morgado L.N."/>
            <person name="Niskanen T."/>
            <person name="Noordeloos M.E."/>
            <person name="Ohm R.A."/>
            <person name="Ortiz-Santana B."/>
            <person name="Ovrebo C."/>
            <person name="Racz N."/>
            <person name="Riley R."/>
            <person name="Savchenko A."/>
            <person name="Shiryaev A."/>
            <person name="Soop K."/>
            <person name="Spirin V."/>
            <person name="Szebenyi C."/>
            <person name="Tomsovsky M."/>
            <person name="Tulloss R.E."/>
            <person name="Uehling J."/>
            <person name="Grigoriev I.V."/>
            <person name="Vagvolgyi C."/>
            <person name="Papp T."/>
            <person name="Martin F.M."/>
            <person name="Miettinen O."/>
            <person name="Hibbett D.S."/>
            <person name="Nagy L.G."/>
        </authorList>
    </citation>
    <scope>NUCLEOTIDE SEQUENCE [LARGE SCALE GENOMIC DNA]</scope>
    <source>
        <strain evidence="1 2">CBS 962.96</strain>
    </source>
</reference>
<organism evidence="1 2">
    <name type="scientific">Dendrothele bispora (strain CBS 962.96)</name>
    <dbReference type="NCBI Taxonomy" id="1314807"/>
    <lineage>
        <taxon>Eukaryota</taxon>
        <taxon>Fungi</taxon>
        <taxon>Dikarya</taxon>
        <taxon>Basidiomycota</taxon>
        <taxon>Agaricomycotina</taxon>
        <taxon>Agaricomycetes</taxon>
        <taxon>Agaricomycetidae</taxon>
        <taxon>Agaricales</taxon>
        <taxon>Agaricales incertae sedis</taxon>
        <taxon>Dendrothele</taxon>
    </lineage>
</organism>
<dbReference type="AlphaFoldDB" id="A0A4S8KWT8"/>
<sequence length="205" mass="22252">MSATLIITGTPRKTYSTAKAEQLTEYFQTQSTIMDQNPIMNAIVDWGNTNGAKLEGAYQLKGGWEGWTQVELALVLKRLFESSNPGSTVEVTREDPVYGGGTQRSDLLITTRKGAQHFTNMIELKCEGIANAPAFTGQVNGDCNKVNNGAINAAYLPCKAWVIAFSVTKNLGALQVGGKNLAQYSKKVQAGGTQMTLYWGTKDFQ</sequence>
<dbReference type="Proteomes" id="UP000297245">
    <property type="component" value="Unassembled WGS sequence"/>
</dbReference>
<proteinExistence type="predicted"/>
<name>A0A4S8KWT8_DENBC</name>
<protein>
    <recommendedName>
        <fullName evidence="3">Restriction endonuclease</fullName>
    </recommendedName>
</protein>
<evidence type="ECO:0008006" key="3">
    <source>
        <dbReference type="Google" id="ProtNLM"/>
    </source>
</evidence>
<evidence type="ECO:0000313" key="2">
    <source>
        <dbReference type="Proteomes" id="UP000297245"/>
    </source>
</evidence>